<evidence type="ECO:0000313" key="2">
    <source>
        <dbReference type="Proteomes" id="UP001054945"/>
    </source>
</evidence>
<organism evidence="1 2">
    <name type="scientific">Caerostris extrusa</name>
    <name type="common">Bark spider</name>
    <name type="synonym">Caerostris bankana</name>
    <dbReference type="NCBI Taxonomy" id="172846"/>
    <lineage>
        <taxon>Eukaryota</taxon>
        <taxon>Metazoa</taxon>
        <taxon>Ecdysozoa</taxon>
        <taxon>Arthropoda</taxon>
        <taxon>Chelicerata</taxon>
        <taxon>Arachnida</taxon>
        <taxon>Araneae</taxon>
        <taxon>Araneomorphae</taxon>
        <taxon>Entelegynae</taxon>
        <taxon>Araneoidea</taxon>
        <taxon>Araneidae</taxon>
        <taxon>Caerostris</taxon>
    </lineage>
</organism>
<dbReference type="EMBL" id="BPLR01001157">
    <property type="protein sequence ID" value="GIZ00470.1"/>
    <property type="molecule type" value="Genomic_DNA"/>
</dbReference>
<protein>
    <submittedName>
        <fullName evidence="1">Uncharacterized protein</fullName>
    </submittedName>
</protein>
<proteinExistence type="predicted"/>
<evidence type="ECO:0000313" key="1">
    <source>
        <dbReference type="EMBL" id="GIZ00470.1"/>
    </source>
</evidence>
<keyword evidence="2" id="KW-1185">Reference proteome</keyword>
<reference evidence="1 2" key="1">
    <citation type="submission" date="2021-06" db="EMBL/GenBank/DDBJ databases">
        <title>Caerostris extrusa draft genome.</title>
        <authorList>
            <person name="Kono N."/>
            <person name="Arakawa K."/>
        </authorList>
    </citation>
    <scope>NUCLEOTIDE SEQUENCE [LARGE SCALE GENOMIC DNA]</scope>
</reference>
<sequence>MIIIFCRGNSNFERGFSINRDCLRVNMQEQKLTAKTIVWGSSRANLGMNNFGVAKQLILSMRKFTSQILREKELSEYMRSKRKALCQVKDLKPQT</sequence>
<comment type="caution">
    <text evidence="1">The sequence shown here is derived from an EMBL/GenBank/DDBJ whole genome shotgun (WGS) entry which is preliminary data.</text>
</comment>
<accession>A0AAV4Y257</accession>
<gene>
    <name evidence="1" type="ORF">CEXT_807101</name>
</gene>
<dbReference type="Proteomes" id="UP001054945">
    <property type="component" value="Unassembled WGS sequence"/>
</dbReference>
<dbReference type="AlphaFoldDB" id="A0AAV4Y257"/>
<name>A0AAV4Y257_CAEEX</name>